<dbReference type="InterPro" id="IPR036259">
    <property type="entry name" value="MFS_trans_sf"/>
</dbReference>
<name>K7GBK4_PELSI</name>
<reference evidence="6" key="3">
    <citation type="submission" date="2025-08" db="UniProtKB">
        <authorList>
            <consortium name="Ensembl"/>
        </authorList>
    </citation>
    <scope>IDENTIFICATION</scope>
</reference>
<comment type="subcellular location">
    <subcellularLocation>
        <location evidence="1">Membrane</location>
        <topology evidence="1">Multi-pass membrane protein</topology>
    </subcellularLocation>
</comment>
<dbReference type="EMBL" id="AGCU01032714">
    <property type="status" value="NOT_ANNOTATED_CDS"/>
    <property type="molecule type" value="Genomic_DNA"/>
</dbReference>
<feature type="transmembrane region" description="Helical" evidence="5">
    <location>
        <begin position="140"/>
        <end position="163"/>
    </location>
</feature>
<feature type="transmembrane region" description="Helical" evidence="5">
    <location>
        <begin position="90"/>
        <end position="108"/>
    </location>
</feature>
<dbReference type="AlphaFoldDB" id="K7GBK4"/>
<keyword evidence="2 5" id="KW-0812">Transmembrane</keyword>
<keyword evidence="3 5" id="KW-1133">Transmembrane helix</keyword>
<dbReference type="Proteomes" id="UP000007267">
    <property type="component" value="Unassembled WGS sequence"/>
</dbReference>
<dbReference type="GeneTree" id="ENSGT00940000155089"/>
<organism evidence="6 7">
    <name type="scientific">Pelodiscus sinensis</name>
    <name type="common">Chinese softshell turtle</name>
    <name type="synonym">Trionyx sinensis</name>
    <dbReference type="NCBI Taxonomy" id="13735"/>
    <lineage>
        <taxon>Eukaryota</taxon>
        <taxon>Metazoa</taxon>
        <taxon>Chordata</taxon>
        <taxon>Craniata</taxon>
        <taxon>Vertebrata</taxon>
        <taxon>Euteleostomi</taxon>
        <taxon>Archelosauria</taxon>
        <taxon>Testudinata</taxon>
        <taxon>Testudines</taxon>
        <taxon>Cryptodira</taxon>
        <taxon>Trionychia</taxon>
        <taxon>Trionychidae</taxon>
        <taxon>Pelodiscus</taxon>
    </lineage>
</organism>
<evidence type="ECO:0000256" key="2">
    <source>
        <dbReference type="ARBA" id="ARBA00022692"/>
    </source>
</evidence>
<evidence type="ECO:0000256" key="3">
    <source>
        <dbReference type="ARBA" id="ARBA00022989"/>
    </source>
</evidence>
<evidence type="ECO:0000256" key="4">
    <source>
        <dbReference type="ARBA" id="ARBA00023136"/>
    </source>
</evidence>
<accession>K7GBK4</accession>
<keyword evidence="7" id="KW-1185">Reference proteome</keyword>
<dbReference type="EMBL" id="AGCU01032713">
    <property type="status" value="NOT_ANNOTATED_CDS"/>
    <property type="molecule type" value="Genomic_DNA"/>
</dbReference>
<dbReference type="PANTHER" id="PTHR24064">
    <property type="entry name" value="SOLUTE CARRIER FAMILY 22 MEMBER"/>
    <property type="match status" value="1"/>
</dbReference>
<evidence type="ECO:0000313" key="7">
    <source>
        <dbReference type="Proteomes" id="UP000007267"/>
    </source>
</evidence>
<feature type="transmembrane region" description="Helical" evidence="5">
    <location>
        <begin position="205"/>
        <end position="224"/>
    </location>
</feature>
<reference evidence="7" key="1">
    <citation type="submission" date="2011-10" db="EMBL/GenBank/DDBJ databases">
        <authorList>
            <consortium name="Soft-shell Turtle Genome Consortium"/>
        </authorList>
    </citation>
    <scope>NUCLEOTIDE SEQUENCE [LARGE SCALE GENOMIC DNA]</scope>
    <source>
        <strain evidence="7">Daiwa-1</strain>
    </source>
</reference>
<feature type="transmembrane region" description="Helical" evidence="5">
    <location>
        <begin position="175"/>
        <end position="199"/>
    </location>
</feature>
<evidence type="ECO:0000256" key="1">
    <source>
        <dbReference type="ARBA" id="ARBA00004141"/>
    </source>
</evidence>
<dbReference type="HOGENOM" id="CLU_001265_34_4_1"/>
<sequence>MSRRQNDKAMKIVGYIAKKNGKQLPAHFQNINLEEEDGEKLSPSFMDLFRTPQMRKHTFILMYNWWTSSLLYQGLIMHMAMAGENMYLDFFYSALVELPAAFIIIITINCVGRRYPWAVSTLVAGAACLITVLVPEDIHWLKVILCCIGRMGITMSFEMVCFVNMELYPTFLRNLSVMVCSSLCDVSGMLAPFIVYRLAEIWRELPLIVFAVVGLVAGGLVMLLPETKGKMLPETIEDVENLHRQENLRDKIIYLHVQT</sequence>
<dbReference type="STRING" id="13735.ENSPSIP00000017665"/>
<reference evidence="7" key="2">
    <citation type="journal article" date="2013" name="Nat. Genet.">
        <title>The draft genomes of soft-shell turtle and green sea turtle yield insights into the development and evolution of the turtle-specific body plan.</title>
        <authorList>
            <person name="Wang Z."/>
            <person name="Pascual-Anaya J."/>
            <person name="Zadissa A."/>
            <person name="Li W."/>
            <person name="Niimura Y."/>
            <person name="Huang Z."/>
            <person name="Li C."/>
            <person name="White S."/>
            <person name="Xiong Z."/>
            <person name="Fang D."/>
            <person name="Wang B."/>
            <person name="Ming Y."/>
            <person name="Chen Y."/>
            <person name="Zheng Y."/>
            <person name="Kuraku S."/>
            <person name="Pignatelli M."/>
            <person name="Herrero J."/>
            <person name="Beal K."/>
            <person name="Nozawa M."/>
            <person name="Li Q."/>
            <person name="Wang J."/>
            <person name="Zhang H."/>
            <person name="Yu L."/>
            <person name="Shigenobu S."/>
            <person name="Wang J."/>
            <person name="Liu J."/>
            <person name="Flicek P."/>
            <person name="Searle S."/>
            <person name="Wang J."/>
            <person name="Kuratani S."/>
            <person name="Yin Y."/>
            <person name="Aken B."/>
            <person name="Zhang G."/>
            <person name="Irie N."/>
        </authorList>
    </citation>
    <scope>NUCLEOTIDE SEQUENCE [LARGE SCALE GENOMIC DNA]</scope>
    <source>
        <strain evidence="7">Daiwa-1</strain>
    </source>
</reference>
<dbReference type="Ensembl" id="ENSPSIT00000017744.1">
    <property type="protein sequence ID" value="ENSPSIP00000017665.1"/>
    <property type="gene ID" value="ENSPSIG00000015715.1"/>
</dbReference>
<keyword evidence="4 5" id="KW-0472">Membrane</keyword>
<dbReference type="GO" id="GO:0016020">
    <property type="term" value="C:membrane"/>
    <property type="evidence" value="ECO:0007669"/>
    <property type="project" value="UniProtKB-SubCell"/>
</dbReference>
<dbReference type="Gene3D" id="1.20.1250.20">
    <property type="entry name" value="MFS general substrate transporter like domains"/>
    <property type="match status" value="1"/>
</dbReference>
<reference evidence="6" key="4">
    <citation type="submission" date="2025-09" db="UniProtKB">
        <authorList>
            <consortium name="Ensembl"/>
        </authorList>
    </citation>
    <scope>IDENTIFICATION</scope>
</reference>
<feature type="transmembrane region" description="Helical" evidence="5">
    <location>
        <begin position="59"/>
        <end position="78"/>
    </location>
</feature>
<dbReference type="eggNOG" id="KOG0255">
    <property type="taxonomic scope" value="Eukaryota"/>
</dbReference>
<protein>
    <submittedName>
        <fullName evidence="6">Solute carrier family 22 member 2-like</fullName>
    </submittedName>
</protein>
<feature type="transmembrane region" description="Helical" evidence="5">
    <location>
        <begin position="115"/>
        <end position="134"/>
    </location>
</feature>
<evidence type="ECO:0000256" key="5">
    <source>
        <dbReference type="SAM" id="Phobius"/>
    </source>
</evidence>
<evidence type="ECO:0000313" key="6">
    <source>
        <dbReference type="Ensembl" id="ENSPSIP00000017665.1"/>
    </source>
</evidence>
<proteinExistence type="predicted"/>
<dbReference type="SUPFAM" id="SSF103473">
    <property type="entry name" value="MFS general substrate transporter"/>
    <property type="match status" value="1"/>
</dbReference>
<dbReference type="OMA" id="IITINCV"/>